<name>A0ABP8TVP2_9ACTN</name>
<keyword evidence="3" id="KW-1185">Reference proteome</keyword>
<accession>A0ABP8TVP2</accession>
<dbReference type="EMBL" id="BAABHJ010000027">
    <property type="protein sequence ID" value="GAA4614768.1"/>
    <property type="molecule type" value="Genomic_DNA"/>
</dbReference>
<proteinExistence type="predicted"/>
<evidence type="ECO:0008006" key="4">
    <source>
        <dbReference type="Google" id="ProtNLM"/>
    </source>
</evidence>
<dbReference type="Proteomes" id="UP001500212">
    <property type="component" value="Unassembled WGS sequence"/>
</dbReference>
<evidence type="ECO:0000313" key="3">
    <source>
        <dbReference type="Proteomes" id="UP001500212"/>
    </source>
</evidence>
<gene>
    <name evidence="2" type="ORF">GCM10023195_64640</name>
</gene>
<evidence type="ECO:0000313" key="2">
    <source>
        <dbReference type="EMBL" id="GAA4614768.1"/>
    </source>
</evidence>
<feature type="chain" id="PRO_5047129069" description="Secreted protein" evidence="1">
    <location>
        <begin position="26"/>
        <end position="156"/>
    </location>
</feature>
<sequence length="156" mass="17279">MFGKSLVIGAMSLTLMTAFASTASAAENTGAVHSASLPSKDSWGPWFKPPQKYTGYKTDRCRTYASVTAGSKIRFRAYVECKHIHALTVWVNGSMNGQITKSKGRACNLNRNWCDIVYKVNNKKGKQKWCGVVSSVTINGYWPGPKVTPRKPCIYY</sequence>
<comment type="caution">
    <text evidence="2">The sequence shown here is derived from an EMBL/GenBank/DDBJ whole genome shotgun (WGS) entry which is preliminary data.</text>
</comment>
<reference evidence="3" key="1">
    <citation type="journal article" date="2019" name="Int. J. Syst. Evol. Microbiol.">
        <title>The Global Catalogue of Microorganisms (GCM) 10K type strain sequencing project: providing services to taxonomists for standard genome sequencing and annotation.</title>
        <authorList>
            <consortium name="The Broad Institute Genomics Platform"/>
            <consortium name="The Broad Institute Genome Sequencing Center for Infectious Disease"/>
            <person name="Wu L."/>
            <person name="Ma J."/>
        </authorList>
    </citation>
    <scope>NUCLEOTIDE SEQUENCE [LARGE SCALE GENOMIC DNA]</scope>
    <source>
        <strain evidence="3">JCM 17938</strain>
    </source>
</reference>
<keyword evidence="1" id="KW-0732">Signal</keyword>
<feature type="signal peptide" evidence="1">
    <location>
        <begin position="1"/>
        <end position="25"/>
    </location>
</feature>
<organism evidence="2 3">
    <name type="scientific">Actinoallomurus liliacearum</name>
    <dbReference type="NCBI Taxonomy" id="1080073"/>
    <lineage>
        <taxon>Bacteria</taxon>
        <taxon>Bacillati</taxon>
        <taxon>Actinomycetota</taxon>
        <taxon>Actinomycetes</taxon>
        <taxon>Streptosporangiales</taxon>
        <taxon>Thermomonosporaceae</taxon>
        <taxon>Actinoallomurus</taxon>
    </lineage>
</organism>
<evidence type="ECO:0000256" key="1">
    <source>
        <dbReference type="SAM" id="SignalP"/>
    </source>
</evidence>
<protein>
    <recommendedName>
        <fullName evidence="4">Secreted protein</fullName>
    </recommendedName>
</protein>